<gene>
    <name evidence="12" type="ORF">DAKH74_005550</name>
    <name evidence="13" type="ORF">DAKH74_043190</name>
</gene>
<dbReference type="InterPro" id="IPR001163">
    <property type="entry name" value="Sm_dom_euk/arc"/>
</dbReference>
<protein>
    <recommendedName>
        <fullName evidence="9">Small nuclear ribonucleoprotein G</fullName>
        <shortName evidence="9">snRNP-G</shortName>
    </recommendedName>
</protein>
<keyword evidence="5 9" id="KW-0694">RNA-binding</keyword>
<keyword evidence="4 9" id="KW-0747">Spliceosome</keyword>
<feature type="region of interest" description="Disordered" evidence="10">
    <location>
        <begin position="46"/>
        <end position="66"/>
    </location>
</feature>
<dbReference type="AlphaFoldDB" id="A0AAV5RQS3"/>
<dbReference type="Proteomes" id="UP001377567">
    <property type="component" value="Unassembled WGS sequence"/>
</dbReference>
<evidence type="ECO:0000256" key="5">
    <source>
        <dbReference type="ARBA" id="ARBA00022884"/>
    </source>
</evidence>
<dbReference type="InterPro" id="IPR047575">
    <property type="entry name" value="Sm"/>
</dbReference>
<dbReference type="GO" id="GO:0071004">
    <property type="term" value="C:U2-type prespliceosome"/>
    <property type="evidence" value="ECO:0007669"/>
    <property type="project" value="TreeGrafter"/>
</dbReference>
<dbReference type="GO" id="GO:0003723">
    <property type="term" value="F:RNA binding"/>
    <property type="evidence" value="ECO:0007669"/>
    <property type="project" value="UniProtKB-UniRule"/>
</dbReference>
<dbReference type="InterPro" id="IPR034098">
    <property type="entry name" value="Sm_G"/>
</dbReference>
<keyword evidence="7 9" id="KW-0539">Nucleus</keyword>
<evidence type="ECO:0000313" key="12">
    <source>
        <dbReference type="EMBL" id="GMM53939.1"/>
    </source>
</evidence>
<keyword evidence="6 9" id="KW-0508">mRNA splicing</keyword>
<reference evidence="12 14" key="1">
    <citation type="journal article" date="2023" name="Elife">
        <title>Identification of key yeast species and microbe-microbe interactions impacting larval growth of Drosophila in the wild.</title>
        <authorList>
            <person name="Mure A."/>
            <person name="Sugiura Y."/>
            <person name="Maeda R."/>
            <person name="Honda K."/>
            <person name="Sakurai N."/>
            <person name="Takahashi Y."/>
            <person name="Watada M."/>
            <person name="Katoh T."/>
            <person name="Gotoh A."/>
            <person name="Gotoh Y."/>
            <person name="Taniguchi I."/>
            <person name="Nakamura K."/>
            <person name="Hayashi T."/>
            <person name="Katayama T."/>
            <person name="Uemura T."/>
            <person name="Hattori Y."/>
        </authorList>
    </citation>
    <scope>NUCLEOTIDE SEQUENCE [LARGE SCALE GENOMIC DNA]</scope>
    <source>
        <strain evidence="12 14">KH-74</strain>
    </source>
</reference>
<dbReference type="SUPFAM" id="SSF50182">
    <property type="entry name" value="Sm-like ribonucleoproteins"/>
    <property type="match status" value="1"/>
</dbReference>
<evidence type="ECO:0000313" key="13">
    <source>
        <dbReference type="EMBL" id="GMM57703.1"/>
    </source>
</evidence>
<dbReference type="GO" id="GO:0071013">
    <property type="term" value="C:catalytic step 2 spliceosome"/>
    <property type="evidence" value="ECO:0007669"/>
    <property type="project" value="TreeGrafter"/>
</dbReference>
<evidence type="ECO:0000256" key="10">
    <source>
        <dbReference type="SAM" id="MobiDB-lite"/>
    </source>
</evidence>
<reference evidence="12" key="2">
    <citation type="submission" date="2023-06" db="EMBL/GenBank/DDBJ databases">
        <authorList>
            <person name="Mure A."/>
            <person name="Hattori Y."/>
        </authorList>
    </citation>
    <scope>NUCLEOTIDE SEQUENCE</scope>
    <source>
        <strain evidence="12">KH-74</strain>
    </source>
</reference>
<comment type="caution">
    <text evidence="12">The sequence shown here is derived from an EMBL/GenBank/DDBJ whole genome shotgun (WGS) entry which is preliminary data.</text>
</comment>
<dbReference type="GO" id="GO:0034719">
    <property type="term" value="C:SMN-Sm protein complex"/>
    <property type="evidence" value="ECO:0007669"/>
    <property type="project" value="TreeGrafter"/>
</dbReference>
<dbReference type="InterPro" id="IPR044641">
    <property type="entry name" value="Lsm7/SmG-like"/>
</dbReference>
<dbReference type="PANTHER" id="PTHR10553">
    <property type="entry name" value="SMALL NUCLEAR RIBONUCLEOPROTEIN"/>
    <property type="match status" value="1"/>
</dbReference>
<dbReference type="GO" id="GO:0005687">
    <property type="term" value="C:U4 snRNP"/>
    <property type="evidence" value="ECO:0007669"/>
    <property type="project" value="TreeGrafter"/>
</dbReference>
<dbReference type="Pfam" id="PF01423">
    <property type="entry name" value="LSM"/>
    <property type="match status" value="1"/>
</dbReference>
<evidence type="ECO:0000256" key="4">
    <source>
        <dbReference type="ARBA" id="ARBA00022728"/>
    </source>
</evidence>
<evidence type="ECO:0000313" key="14">
    <source>
        <dbReference type="Proteomes" id="UP001377567"/>
    </source>
</evidence>
<feature type="domain" description="Sm" evidence="11">
    <location>
        <begin position="2"/>
        <end position="84"/>
    </location>
</feature>
<comment type="function">
    <text evidence="9">Plays a role in pre-mRNA splicing.</text>
</comment>
<dbReference type="GO" id="GO:0071011">
    <property type="term" value="C:precatalytic spliceosome"/>
    <property type="evidence" value="ECO:0007669"/>
    <property type="project" value="TreeGrafter"/>
</dbReference>
<evidence type="ECO:0000256" key="3">
    <source>
        <dbReference type="ARBA" id="ARBA00022664"/>
    </source>
</evidence>
<keyword evidence="3 9" id="KW-0507">mRNA processing</keyword>
<dbReference type="GO" id="GO:0000387">
    <property type="term" value="P:spliceosomal snRNP assembly"/>
    <property type="evidence" value="ECO:0007669"/>
    <property type="project" value="UniProtKB-UniRule"/>
</dbReference>
<keyword evidence="14" id="KW-1185">Reference proteome</keyword>
<dbReference type="PROSITE" id="PS52002">
    <property type="entry name" value="SM"/>
    <property type="match status" value="1"/>
</dbReference>
<evidence type="ECO:0000256" key="6">
    <source>
        <dbReference type="ARBA" id="ARBA00023187"/>
    </source>
</evidence>
<dbReference type="PANTHER" id="PTHR10553:SF2">
    <property type="entry name" value="SMALL NUCLEAR RIBONUCLEOPROTEIN G"/>
    <property type="match status" value="1"/>
</dbReference>
<comment type="similarity">
    <text evidence="2 9">Belongs to the snRNP Sm proteins family.</text>
</comment>
<evidence type="ECO:0000256" key="7">
    <source>
        <dbReference type="ARBA" id="ARBA00023242"/>
    </source>
</evidence>
<dbReference type="InterPro" id="IPR010920">
    <property type="entry name" value="LSM_dom_sf"/>
</dbReference>
<dbReference type="GO" id="GO:0097526">
    <property type="term" value="C:spliceosomal tri-snRNP complex"/>
    <property type="evidence" value="ECO:0007669"/>
    <property type="project" value="TreeGrafter"/>
</dbReference>
<dbReference type="GO" id="GO:0005682">
    <property type="term" value="C:U5 snRNP"/>
    <property type="evidence" value="ECO:0007669"/>
    <property type="project" value="TreeGrafter"/>
</dbReference>
<accession>A0AAV5RQS3</accession>
<proteinExistence type="inferred from homology"/>
<evidence type="ECO:0000256" key="8">
    <source>
        <dbReference type="ARBA" id="ARBA00023274"/>
    </source>
</evidence>
<keyword evidence="8 9" id="KW-0687">Ribonucleoprotein</keyword>
<sequence>MVSVPELKKYLDKRVVIQLNGTRKVAGVVRGYDMFLNITLDDAIEMPSGSGSQSDKNAPAPVPMGSQTVIRGNSILSIEALDTVV</sequence>
<dbReference type="GO" id="GO:0005686">
    <property type="term" value="C:U2 snRNP"/>
    <property type="evidence" value="ECO:0007669"/>
    <property type="project" value="TreeGrafter"/>
</dbReference>
<dbReference type="SMART" id="SM00651">
    <property type="entry name" value="Sm"/>
    <property type="match status" value="1"/>
</dbReference>
<comment type="subcellular location">
    <subcellularLocation>
        <location evidence="1 9">Nucleus</location>
    </subcellularLocation>
</comment>
<dbReference type="GO" id="GO:0005685">
    <property type="term" value="C:U1 snRNP"/>
    <property type="evidence" value="ECO:0007669"/>
    <property type="project" value="TreeGrafter"/>
</dbReference>
<evidence type="ECO:0000256" key="9">
    <source>
        <dbReference type="RuleBase" id="RU365052"/>
    </source>
</evidence>
<name>A0AAV5RQS3_MAUHU</name>
<evidence type="ECO:0000256" key="1">
    <source>
        <dbReference type="ARBA" id="ARBA00004123"/>
    </source>
</evidence>
<dbReference type="Gene3D" id="2.30.30.100">
    <property type="match status" value="1"/>
</dbReference>
<organism evidence="12 14">
    <name type="scientific">Maudiozyma humilis</name>
    <name type="common">Sour dough yeast</name>
    <name type="synonym">Kazachstania humilis</name>
    <dbReference type="NCBI Taxonomy" id="51915"/>
    <lineage>
        <taxon>Eukaryota</taxon>
        <taxon>Fungi</taxon>
        <taxon>Dikarya</taxon>
        <taxon>Ascomycota</taxon>
        <taxon>Saccharomycotina</taxon>
        <taxon>Saccharomycetes</taxon>
        <taxon>Saccharomycetales</taxon>
        <taxon>Saccharomycetaceae</taxon>
        <taxon>Maudiozyma</taxon>
    </lineage>
</organism>
<dbReference type="EMBL" id="BTGD01000001">
    <property type="protein sequence ID" value="GMM53939.1"/>
    <property type="molecule type" value="Genomic_DNA"/>
</dbReference>
<evidence type="ECO:0000259" key="11">
    <source>
        <dbReference type="PROSITE" id="PS52002"/>
    </source>
</evidence>
<dbReference type="CDD" id="cd01719">
    <property type="entry name" value="Sm_G"/>
    <property type="match status" value="1"/>
</dbReference>
<dbReference type="EMBL" id="BTGD01000015">
    <property type="protein sequence ID" value="GMM57703.1"/>
    <property type="molecule type" value="Genomic_DNA"/>
</dbReference>
<evidence type="ECO:0000256" key="2">
    <source>
        <dbReference type="ARBA" id="ARBA00006850"/>
    </source>
</evidence>